<comment type="caution">
    <text evidence="10">The sequence shown here is derived from an EMBL/GenBank/DDBJ whole genome shotgun (WGS) entry which is preliminary data.</text>
</comment>
<proteinExistence type="inferred from homology"/>
<evidence type="ECO:0000259" key="8">
    <source>
        <dbReference type="Pfam" id="PF05504"/>
    </source>
</evidence>
<organism evidence="10 11">
    <name type="scientific">Hathewaya limosa</name>
    <name type="common">Clostridium limosum</name>
    <dbReference type="NCBI Taxonomy" id="1536"/>
    <lineage>
        <taxon>Bacteria</taxon>
        <taxon>Bacillati</taxon>
        <taxon>Bacillota</taxon>
        <taxon>Clostridia</taxon>
        <taxon>Eubacteriales</taxon>
        <taxon>Clostridiaceae</taxon>
        <taxon>Hathewaya</taxon>
    </lineage>
</organism>
<dbReference type="PANTHER" id="PTHR35789:SF1">
    <property type="entry name" value="SPORE GERMINATION PROTEIN B3"/>
    <property type="match status" value="1"/>
</dbReference>
<dbReference type="PANTHER" id="PTHR35789">
    <property type="entry name" value="SPORE GERMINATION PROTEIN B3"/>
    <property type="match status" value="1"/>
</dbReference>
<keyword evidence="5" id="KW-0472">Membrane</keyword>
<dbReference type="Proteomes" id="UP001224418">
    <property type="component" value="Unassembled WGS sequence"/>
</dbReference>
<feature type="domain" description="Spore germination GerAC-like C-terminal" evidence="8">
    <location>
        <begin position="208"/>
        <end position="372"/>
    </location>
</feature>
<dbReference type="Pfam" id="PF05504">
    <property type="entry name" value="Spore_GerAC"/>
    <property type="match status" value="1"/>
</dbReference>
<evidence type="ECO:0000256" key="7">
    <source>
        <dbReference type="ARBA" id="ARBA00023288"/>
    </source>
</evidence>
<keyword evidence="3" id="KW-0309">Germination</keyword>
<evidence type="ECO:0000313" key="10">
    <source>
        <dbReference type="EMBL" id="MDQ0479597.1"/>
    </source>
</evidence>
<evidence type="ECO:0000256" key="3">
    <source>
        <dbReference type="ARBA" id="ARBA00022544"/>
    </source>
</evidence>
<name>A0ABU0JR73_HATLI</name>
<dbReference type="InterPro" id="IPR008844">
    <property type="entry name" value="Spore_GerAC-like"/>
</dbReference>
<evidence type="ECO:0000256" key="1">
    <source>
        <dbReference type="ARBA" id="ARBA00004635"/>
    </source>
</evidence>
<reference evidence="10 11" key="1">
    <citation type="submission" date="2023-07" db="EMBL/GenBank/DDBJ databases">
        <title>Genomic Encyclopedia of Type Strains, Phase IV (KMG-IV): sequencing the most valuable type-strain genomes for metagenomic binning, comparative biology and taxonomic classification.</title>
        <authorList>
            <person name="Goeker M."/>
        </authorList>
    </citation>
    <scope>NUCLEOTIDE SEQUENCE [LARGE SCALE GENOMIC DNA]</scope>
    <source>
        <strain evidence="10 11">DSM 1400</strain>
    </source>
</reference>
<dbReference type="PROSITE" id="PS51257">
    <property type="entry name" value="PROKAR_LIPOPROTEIN"/>
    <property type="match status" value="1"/>
</dbReference>
<feature type="domain" description="Spore germination protein N-terminal" evidence="9">
    <location>
        <begin position="25"/>
        <end position="195"/>
    </location>
</feature>
<keyword evidence="7" id="KW-0449">Lipoprotein</keyword>
<dbReference type="InterPro" id="IPR038501">
    <property type="entry name" value="Spore_GerAC_C_sf"/>
</dbReference>
<evidence type="ECO:0000256" key="4">
    <source>
        <dbReference type="ARBA" id="ARBA00022729"/>
    </source>
</evidence>
<evidence type="ECO:0000313" key="11">
    <source>
        <dbReference type="Proteomes" id="UP001224418"/>
    </source>
</evidence>
<sequence length="382" mass="43440">MKVKRLFILICMIIVFTVSFCGCWDYIEMNDVKYIAGMAIDKDSKTGRYILTTEILEASVSSQIITSKIIESQGETVHEAIRDVIKKVGQMLQASHAKVFIVSKNISKEGIVPVLDLVNRDAEIRNDMWIMIADSNRAADILNKKKDEDQIVSFDLSDTIKNSRLIGKYGKVDVLEFIDNISSKGISGIVPMVKIVKGKKRINFEVGGTAIFKSDKMVGKLEEKETMFLQLLKEKRPKYVIPIKIDDNNYVSLELGKVKKKIKVTDKNGKMAVDINLYMDVDLSEMDTKQINFDSEDEKQKLKLKAEKNIESSIDSIIEKSKNQYKTDILGIGKIVEQQRPKQWKKVCDDWDNIYSQTSTKTNVSINIRYSGLTNKNITPKN</sequence>
<dbReference type="RefSeq" id="WP_307355599.1">
    <property type="nucleotide sequence ID" value="NZ_JAUSWN010000009.1"/>
</dbReference>
<keyword evidence="6" id="KW-0564">Palmitate</keyword>
<comment type="subcellular location">
    <subcellularLocation>
        <location evidence="1">Membrane</location>
        <topology evidence="1">Lipid-anchor</topology>
    </subcellularLocation>
</comment>
<evidence type="ECO:0000256" key="2">
    <source>
        <dbReference type="ARBA" id="ARBA00007886"/>
    </source>
</evidence>
<gene>
    <name evidence="10" type="ORF">QOZ93_001338</name>
</gene>
<dbReference type="InterPro" id="IPR046953">
    <property type="entry name" value="Spore_GerAC-like_C"/>
</dbReference>
<keyword evidence="11" id="KW-1185">Reference proteome</keyword>
<comment type="similarity">
    <text evidence="2">Belongs to the GerABKC lipoprotein family.</text>
</comment>
<dbReference type="InterPro" id="IPR057336">
    <property type="entry name" value="GerAC_N"/>
</dbReference>
<accession>A0ABU0JR73</accession>
<protein>
    <submittedName>
        <fullName evidence="10">Spore germination protein KC</fullName>
    </submittedName>
</protein>
<evidence type="ECO:0000259" key="9">
    <source>
        <dbReference type="Pfam" id="PF25198"/>
    </source>
</evidence>
<dbReference type="Pfam" id="PF25198">
    <property type="entry name" value="Spore_GerAC_N"/>
    <property type="match status" value="1"/>
</dbReference>
<evidence type="ECO:0000256" key="6">
    <source>
        <dbReference type="ARBA" id="ARBA00023139"/>
    </source>
</evidence>
<dbReference type="Gene3D" id="3.30.300.210">
    <property type="entry name" value="Nutrient germinant receptor protein C, domain 3"/>
    <property type="match status" value="1"/>
</dbReference>
<dbReference type="EMBL" id="JAUSWN010000009">
    <property type="protein sequence ID" value="MDQ0479597.1"/>
    <property type="molecule type" value="Genomic_DNA"/>
</dbReference>
<evidence type="ECO:0000256" key="5">
    <source>
        <dbReference type="ARBA" id="ARBA00023136"/>
    </source>
</evidence>
<dbReference type="NCBIfam" id="TIGR02887">
    <property type="entry name" value="spore_ger_x_C"/>
    <property type="match status" value="1"/>
</dbReference>
<keyword evidence="4" id="KW-0732">Signal</keyword>